<evidence type="ECO:0000256" key="5">
    <source>
        <dbReference type="ARBA" id="ARBA00023136"/>
    </source>
</evidence>
<dbReference type="AlphaFoldDB" id="A0A8B9WDR6"/>
<evidence type="ECO:0000256" key="1">
    <source>
        <dbReference type="ARBA" id="ARBA00004141"/>
    </source>
</evidence>
<evidence type="ECO:0000256" key="6">
    <source>
        <dbReference type="SAM" id="MobiDB-lite"/>
    </source>
</evidence>
<dbReference type="Pfam" id="PF00860">
    <property type="entry name" value="Xan_ur_permease"/>
    <property type="match status" value="1"/>
</dbReference>
<reference evidence="8" key="1">
    <citation type="submission" date="2019-05" db="EMBL/GenBank/DDBJ databases">
        <authorList>
            <person name="Zhang S."/>
            <person name="Liu J."/>
        </authorList>
    </citation>
    <scope>NUCLEOTIDE SEQUENCE [LARGE SCALE GENOMIC DNA]</scope>
</reference>
<sequence length="462" mass="50904">MNSAITSCEHPNPLRCDGVISSHEGDQGSKKDGQLKSPSSSHMAYSILDIPPWYLCIFLGIQHFLTALGGLVAIPLILAKDLCLQHDPLTQSYLISTIFFVSGICTLLQVFLGIRLPILQGGTFAFLGPSLAMLSLPTWKCPAWTLNASQVNTSSPEFTEEWQKRIRELQGAVLVASCVQMLVGFSGLIGFLMRFIGPLTIAPTISLMALPLFDSAGDDAGIHWGIAATTIFLIVLFSQYLKNISVPVPIYGREKKSHTSKFYLFQIFPVLLGLCISWLLCFVLTVTDALPSAPTAYGYLARTDTKGSVLSQAPWFRFPYPGRKQDGDCRCRLRAAPDGHIWEDRGCICHHPDTRDRRHVPGDVWGHHCRGDFQSPVRGLELIQKPLHLRLLHLLWACHSQLGEQEPREAPHRDSSAGPSHPGAADHRHVCWWISGIPVGQHHPWKSGGERSSGMESSPGGV</sequence>
<evidence type="ECO:0000256" key="3">
    <source>
        <dbReference type="ARBA" id="ARBA00022692"/>
    </source>
</evidence>
<keyword evidence="9" id="KW-1185">Reference proteome</keyword>
<evidence type="ECO:0008006" key="10">
    <source>
        <dbReference type="Google" id="ProtNLM"/>
    </source>
</evidence>
<evidence type="ECO:0000313" key="8">
    <source>
        <dbReference type="Ensembl" id="ENSBGRP00000005956.1"/>
    </source>
</evidence>
<evidence type="ECO:0000256" key="2">
    <source>
        <dbReference type="ARBA" id="ARBA00008821"/>
    </source>
</evidence>
<dbReference type="Ensembl" id="ENSBGRT00000006823.1">
    <property type="protein sequence ID" value="ENSBGRP00000005956.1"/>
    <property type="gene ID" value="ENSBGRG00000003642.1"/>
</dbReference>
<dbReference type="GO" id="GO:0022857">
    <property type="term" value="F:transmembrane transporter activity"/>
    <property type="evidence" value="ECO:0007669"/>
    <property type="project" value="InterPro"/>
</dbReference>
<feature type="transmembrane region" description="Helical" evidence="7">
    <location>
        <begin position="172"/>
        <end position="201"/>
    </location>
</feature>
<keyword evidence="4 7" id="KW-1133">Transmembrane helix</keyword>
<feature type="transmembrane region" description="Helical" evidence="7">
    <location>
        <begin position="91"/>
        <end position="112"/>
    </location>
</feature>
<protein>
    <recommendedName>
        <fullName evidence="10">Solute carrier family 23 member 2</fullName>
    </recommendedName>
</protein>
<proteinExistence type="inferred from homology"/>
<feature type="transmembrane region" description="Helical" evidence="7">
    <location>
        <begin position="52"/>
        <end position="79"/>
    </location>
</feature>
<reference evidence="8" key="2">
    <citation type="submission" date="2025-08" db="UniProtKB">
        <authorList>
            <consortium name="Ensembl"/>
        </authorList>
    </citation>
    <scope>IDENTIFICATION</scope>
</reference>
<feature type="transmembrane region" description="Helical" evidence="7">
    <location>
        <begin position="262"/>
        <end position="286"/>
    </location>
</feature>
<dbReference type="GO" id="GO:0016020">
    <property type="term" value="C:membrane"/>
    <property type="evidence" value="ECO:0007669"/>
    <property type="project" value="UniProtKB-SubCell"/>
</dbReference>
<comment type="similarity">
    <text evidence="2">Belongs to the nucleobase:cation symporter-2 (NCS2) (TC 2.A.40) family.</text>
</comment>
<evidence type="ECO:0000313" key="9">
    <source>
        <dbReference type="Proteomes" id="UP000694520"/>
    </source>
</evidence>
<keyword evidence="3 7" id="KW-0812">Transmembrane</keyword>
<comment type="subcellular location">
    <subcellularLocation>
        <location evidence="1">Membrane</location>
        <topology evidence="1">Multi-pass membrane protein</topology>
    </subcellularLocation>
</comment>
<feature type="transmembrane region" description="Helical" evidence="7">
    <location>
        <begin position="221"/>
        <end position="241"/>
    </location>
</feature>
<name>A0A8B9WDR6_BOSMU</name>
<dbReference type="PANTHER" id="PTHR11119">
    <property type="entry name" value="XANTHINE-URACIL / VITAMIN C PERMEASE FAMILY MEMBER"/>
    <property type="match status" value="1"/>
</dbReference>
<dbReference type="InterPro" id="IPR006043">
    <property type="entry name" value="NCS2"/>
</dbReference>
<organism evidence="8 9">
    <name type="scientific">Bos mutus grunniens</name>
    <name type="common">Wild yak</name>
    <name type="synonym">Bos grunniens</name>
    <dbReference type="NCBI Taxonomy" id="30521"/>
    <lineage>
        <taxon>Eukaryota</taxon>
        <taxon>Metazoa</taxon>
        <taxon>Chordata</taxon>
        <taxon>Craniata</taxon>
        <taxon>Vertebrata</taxon>
        <taxon>Euteleostomi</taxon>
        <taxon>Mammalia</taxon>
        <taxon>Eutheria</taxon>
        <taxon>Laurasiatheria</taxon>
        <taxon>Artiodactyla</taxon>
        <taxon>Ruminantia</taxon>
        <taxon>Pecora</taxon>
        <taxon>Bovidae</taxon>
        <taxon>Bovinae</taxon>
        <taxon>Bos</taxon>
    </lineage>
</organism>
<dbReference type="GeneTree" id="ENSGT00950000182953"/>
<feature type="compositionally biased region" description="Low complexity" evidence="6">
    <location>
        <begin position="450"/>
        <end position="462"/>
    </location>
</feature>
<evidence type="ECO:0000256" key="4">
    <source>
        <dbReference type="ARBA" id="ARBA00022989"/>
    </source>
</evidence>
<dbReference type="Proteomes" id="UP000694520">
    <property type="component" value="Chromosome 4"/>
</dbReference>
<feature type="region of interest" description="Disordered" evidence="6">
    <location>
        <begin position="443"/>
        <end position="462"/>
    </location>
</feature>
<keyword evidence="5 7" id="KW-0472">Membrane</keyword>
<accession>A0A8B9WDR6</accession>
<reference evidence="8" key="3">
    <citation type="submission" date="2025-09" db="UniProtKB">
        <authorList>
            <consortium name="Ensembl"/>
        </authorList>
    </citation>
    <scope>IDENTIFICATION</scope>
</reference>
<evidence type="ECO:0000256" key="7">
    <source>
        <dbReference type="SAM" id="Phobius"/>
    </source>
</evidence>